<protein>
    <recommendedName>
        <fullName evidence="4">Kringle domain-containing protein</fullName>
    </recommendedName>
</protein>
<evidence type="ECO:0000256" key="1">
    <source>
        <dbReference type="ARBA" id="ARBA00022572"/>
    </source>
</evidence>
<evidence type="ECO:0000256" key="3">
    <source>
        <dbReference type="PROSITE-ProRule" id="PRU00121"/>
    </source>
</evidence>
<evidence type="ECO:0000313" key="5">
    <source>
        <dbReference type="EMBL" id="CAL1541709.1"/>
    </source>
</evidence>
<name>A0AAV2I566_LYMST</name>
<dbReference type="SMART" id="SM00130">
    <property type="entry name" value="KR"/>
    <property type="match status" value="1"/>
</dbReference>
<feature type="non-terminal residue" evidence="5">
    <location>
        <position position="1"/>
    </location>
</feature>
<evidence type="ECO:0000256" key="2">
    <source>
        <dbReference type="ARBA" id="ARBA00023157"/>
    </source>
</evidence>
<dbReference type="InterPro" id="IPR038178">
    <property type="entry name" value="Kringle_sf"/>
</dbReference>
<dbReference type="InterPro" id="IPR013806">
    <property type="entry name" value="Kringle-like"/>
</dbReference>
<organism evidence="5 6">
    <name type="scientific">Lymnaea stagnalis</name>
    <name type="common">Great pond snail</name>
    <name type="synonym">Helix stagnalis</name>
    <dbReference type="NCBI Taxonomy" id="6523"/>
    <lineage>
        <taxon>Eukaryota</taxon>
        <taxon>Metazoa</taxon>
        <taxon>Spiralia</taxon>
        <taxon>Lophotrochozoa</taxon>
        <taxon>Mollusca</taxon>
        <taxon>Gastropoda</taxon>
        <taxon>Heterobranchia</taxon>
        <taxon>Euthyneura</taxon>
        <taxon>Panpulmonata</taxon>
        <taxon>Hygrophila</taxon>
        <taxon>Lymnaeoidea</taxon>
        <taxon>Lymnaeidae</taxon>
        <taxon>Lymnaea</taxon>
    </lineage>
</organism>
<feature type="domain" description="Kringle" evidence="4">
    <location>
        <begin position="58"/>
        <end position="115"/>
    </location>
</feature>
<dbReference type="Pfam" id="PF00051">
    <property type="entry name" value="Kringle"/>
    <property type="match status" value="1"/>
</dbReference>
<dbReference type="PROSITE" id="PS50070">
    <property type="entry name" value="KRINGLE_2"/>
    <property type="match status" value="1"/>
</dbReference>
<keyword evidence="6" id="KW-1185">Reference proteome</keyword>
<sequence length="124" mass="14206">FKTFHRLDSSNYPYQIISDYEYMSLEYWSGPDVTTKKGVQFTADVILPEDFCYDASQDGADYWGQAAITETNEPCLNWADTVECADFPGNDVFLFESVNQCRNPLGRQAQPWCYTYKNGTSCTK</sequence>
<reference evidence="5 6" key="1">
    <citation type="submission" date="2024-04" db="EMBL/GenBank/DDBJ databases">
        <authorList>
            <consortium name="Genoscope - CEA"/>
            <person name="William W."/>
        </authorList>
    </citation>
    <scope>NUCLEOTIDE SEQUENCE [LARGE SCALE GENOMIC DNA]</scope>
</reference>
<dbReference type="InterPro" id="IPR000001">
    <property type="entry name" value="Kringle"/>
</dbReference>
<comment type="caution">
    <text evidence="3">Lacks conserved residue(s) required for the propagation of feature annotation.</text>
</comment>
<gene>
    <name evidence="5" type="ORF">GSLYS_00015315001</name>
</gene>
<feature type="non-terminal residue" evidence="5">
    <location>
        <position position="124"/>
    </location>
</feature>
<dbReference type="Proteomes" id="UP001497497">
    <property type="component" value="Unassembled WGS sequence"/>
</dbReference>
<evidence type="ECO:0000259" key="4">
    <source>
        <dbReference type="PROSITE" id="PS50070"/>
    </source>
</evidence>
<dbReference type="Gene3D" id="2.40.20.10">
    <property type="entry name" value="Plasminogen Kringle 4"/>
    <property type="match status" value="1"/>
</dbReference>
<dbReference type="EMBL" id="CAXITT010000448">
    <property type="protein sequence ID" value="CAL1541709.1"/>
    <property type="molecule type" value="Genomic_DNA"/>
</dbReference>
<evidence type="ECO:0000313" key="6">
    <source>
        <dbReference type="Proteomes" id="UP001497497"/>
    </source>
</evidence>
<keyword evidence="1 3" id="KW-0420">Kringle</keyword>
<dbReference type="AlphaFoldDB" id="A0AAV2I566"/>
<proteinExistence type="predicted"/>
<dbReference type="SUPFAM" id="SSF57440">
    <property type="entry name" value="Kringle-like"/>
    <property type="match status" value="1"/>
</dbReference>
<keyword evidence="2" id="KW-1015">Disulfide bond</keyword>
<comment type="caution">
    <text evidence="5">The sequence shown here is derived from an EMBL/GenBank/DDBJ whole genome shotgun (WGS) entry which is preliminary data.</text>
</comment>
<accession>A0AAV2I566</accession>